<comment type="caution">
    <text evidence="4">The sequence shown here is derived from an EMBL/GenBank/DDBJ whole genome shotgun (WGS) entry which is preliminary data.</text>
</comment>
<dbReference type="RefSeq" id="WP_311734889.1">
    <property type="nucleotide sequence ID" value="NZ_JAAOZT010000012.1"/>
</dbReference>
<evidence type="ECO:0000313" key="4">
    <source>
        <dbReference type="EMBL" id="MBB5201088.1"/>
    </source>
</evidence>
<keyword evidence="5" id="KW-1185">Reference proteome</keyword>
<name>A0A840RVG9_9BURK</name>
<organism evidence="4 5">
    <name type="scientific">Glaciimonas immobilis</name>
    <dbReference type="NCBI Taxonomy" id="728004"/>
    <lineage>
        <taxon>Bacteria</taxon>
        <taxon>Pseudomonadati</taxon>
        <taxon>Pseudomonadota</taxon>
        <taxon>Betaproteobacteria</taxon>
        <taxon>Burkholderiales</taxon>
        <taxon>Oxalobacteraceae</taxon>
        <taxon>Glaciimonas</taxon>
    </lineage>
</organism>
<evidence type="ECO:0000259" key="3">
    <source>
        <dbReference type="Pfam" id="PF05433"/>
    </source>
</evidence>
<reference evidence="4 5" key="1">
    <citation type="submission" date="2020-08" db="EMBL/GenBank/DDBJ databases">
        <title>Genomic Encyclopedia of Type Strains, Phase IV (KMG-IV): sequencing the most valuable type-strain genomes for metagenomic binning, comparative biology and taxonomic classification.</title>
        <authorList>
            <person name="Goeker M."/>
        </authorList>
    </citation>
    <scope>NUCLEOTIDE SEQUENCE [LARGE SCALE GENOMIC DNA]</scope>
    <source>
        <strain evidence="4 5">DSM 23240</strain>
    </source>
</reference>
<dbReference type="EMBL" id="JACHHQ010000006">
    <property type="protein sequence ID" value="MBB5201088.1"/>
    <property type="molecule type" value="Genomic_DNA"/>
</dbReference>
<dbReference type="PANTHER" id="PTHR35603">
    <property type="match status" value="1"/>
</dbReference>
<dbReference type="Pfam" id="PF05433">
    <property type="entry name" value="Rick_17kDa_Anti"/>
    <property type="match status" value="1"/>
</dbReference>
<evidence type="ECO:0000313" key="5">
    <source>
        <dbReference type="Proteomes" id="UP000571084"/>
    </source>
</evidence>
<protein>
    <submittedName>
        <fullName evidence="4">Outer membrane lipoprotein SlyB</fullName>
    </submittedName>
</protein>
<comment type="subcellular location">
    <subcellularLocation>
        <location evidence="1">Membrane</location>
    </subcellularLocation>
</comment>
<gene>
    <name evidence="4" type="ORF">HNR39_002937</name>
</gene>
<proteinExistence type="predicted"/>
<keyword evidence="2" id="KW-0472">Membrane</keyword>
<dbReference type="AlphaFoldDB" id="A0A840RVG9"/>
<dbReference type="Proteomes" id="UP000571084">
    <property type="component" value="Unassembled WGS sequence"/>
</dbReference>
<dbReference type="PANTHER" id="PTHR35603:SF2">
    <property type="entry name" value="OUTER MEMBRANE LIPOPROTEIN"/>
    <property type="match status" value="1"/>
</dbReference>
<dbReference type="InterPro" id="IPR051407">
    <property type="entry name" value="Bact_OM_lipoprot/Surf_antigen"/>
</dbReference>
<evidence type="ECO:0000256" key="1">
    <source>
        <dbReference type="ARBA" id="ARBA00004370"/>
    </source>
</evidence>
<accession>A0A840RVG9</accession>
<keyword evidence="4" id="KW-0449">Lipoprotein</keyword>
<sequence>MGVGTVLGGVVGGLLGTQVGAGRGRTVATVAGAVGGAMVGNQIEQRNNTPTHDMYRIGVRLDNGGYQTYTQDSVGDLRTGNRVRIDGERVYRY</sequence>
<dbReference type="GO" id="GO:0019867">
    <property type="term" value="C:outer membrane"/>
    <property type="evidence" value="ECO:0007669"/>
    <property type="project" value="InterPro"/>
</dbReference>
<dbReference type="InterPro" id="IPR008816">
    <property type="entry name" value="Gly_zipper_2TM_dom"/>
</dbReference>
<feature type="domain" description="Glycine zipper 2TM" evidence="3">
    <location>
        <begin position="3"/>
        <end position="44"/>
    </location>
</feature>
<evidence type="ECO:0000256" key="2">
    <source>
        <dbReference type="ARBA" id="ARBA00023136"/>
    </source>
</evidence>